<evidence type="ECO:0000313" key="4">
    <source>
        <dbReference type="Proteomes" id="UP001649381"/>
    </source>
</evidence>
<evidence type="ECO:0000256" key="2">
    <source>
        <dbReference type="SAM" id="Phobius"/>
    </source>
</evidence>
<keyword evidence="4" id="KW-1185">Reference proteome</keyword>
<proteinExistence type="predicted"/>
<reference evidence="3 4" key="1">
    <citation type="submission" date="2022-01" db="EMBL/GenBank/DDBJ databases">
        <title>Alkalihalobacillus sp. EGI L200015, a novel bacterium isolated from a salt lake sediment.</title>
        <authorList>
            <person name="Gao L."/>
            <person name="Fang B.-Z."/>
            <person name="Li W.-J."/>
        </authorList>
    </citation>
    <scope>NUCLEOTIDE SEQUENCE [LARGE SCALE GENOMIC DNA]</scope>
    <source>
        <strain evidence="3 4">KCTC 12718</strain>
    </source>
</reference>
<protein>
    <submittedName>
        <fullName evidence="3">SpoIIIAH-like family protein</fullName>
    </submittedName>
</protein>
<dbReference type="Proteomes" id="UP001649381">
    <property type="component" value="Unassembled WGS sequence"/>
</dbReference>
<dbReference type="Pfam" id="PF12685">
    <property type="entry name" value="SpoIIIAH"/>
    <property type="match status" value="1"/>
</dbReference>
<feature type="region of interest" description="Disordered" evidence="1">
    <location>
        <begin position="34"/>
        <end position="57"/>
    </location>
</feature>
<dbReference type="Gene3D" id="1.10.287.4300">
    <property type="entry name" value="Stage III sporulation protein AH-like"/>
    <property type="match status" value="1"/>
</dbReference>
<evidence type="ECO:0000256" key="1">
    <source>
        <dbReference type="SAM" id="MobiDB-lite"/>
    </source>
</evidence>
<accession>A0ABS9H206</accession>
<dbReference type="EMBL" id="JAKIJS010000001">
    <property type="protein sequence ID" value="MCF6137855.1"/>
    <property type="molecule type" value="Genomic_DNA"/>
</dbReference>
<keyword evidence="2" id="KW-1133">Transmembrane helix</keyword>
<comment type="caution">
    <text evidence="3">The sequence shown here is derived from an EMBL/GenBank/DDBJ whole genome shotgun (WGS) entry which is preliminary data.</text>
</comment>
<feature type="transmembrane region" description="Helical" evidence="2">
    <location>
        <begin position="7"/>
        <end position="25"/>
    </location>
</feature>
<sequence length="180" mass="20049">MLLKKQTVWLLTMLSLIIVLSVYYITSPEQSPTDLAKQQEGQEASKNGAQDGVEGPSVTQIDSDELFMELRMKMDEQRSKLAHQYDQVIANTSVAAEVQSEALDKLTALQELGMKESTLETLIKSMGYEDVLVNTMGKEVTIIVRVEEKLSGEEANAIMRKAKEQLGDKQVAVQFHTAKN</sequence>
<dbReference type="InterPro" id="IPR038503">
    <property type="entry name" value="SpoIIIAH_sf"/>
</dbReference>
<organism evidence="3 4">
    <name type="scientific">Pseudalkalibacillus berkeleyi</name>
    <dbReference type="NCBI Taxonomy" id="1069813"/>
    <lineage>
        <taxon>Bacteria</taxon>
        <taxon>Bacillati</taxon>
        <taxon>Bacillota</taxon>
        <taxon>Bacilli</taxon>
        <taxon>Bacillales</taxon>
        <taxon>Fictibacillaceae</taxon>
        <taxon>Pseudalkalibacillus</taxon>
    </lineage>
</organism>
<name>A0ABS9H206_9BACL</name>
<dbReference type="RefSeq" id="WP_236333800.1">
    <property type="nucleotide sequence ID" value="NZ_JAKIJS010000001.1"/>
</dbReference>
<gene>
    <name evidence="3" type="ORF">L2716_08940</name>
</gene>
<feature type="compositionally biased region" description="Polar residues" evidence="1">
    <location>
        <begin position="39"/>
        <end position="48"/>
    </location>
</feature>
<keyword evidence="2" id="KW-0472">Membrane</keyword>
<evidence type="ECO:0000313" key="3">
    <source>
        <dbReference type="EMBL" id="MCF6137855.1"/>
    </source>
</evidence>
<dbReference type="InterPro" id="IPR024232">
    <property type="entry name" value="SpoIIIAH"/>
</dbReference>
<keyword evidence="2" id="KW-0812">Transmembrane</keyword>